<dbReference type="SUPFAM" id="SSF51556">
    <property type="entry name" value="Metallo-dependent hydrolases"/>
    <property type="match status" value="1"/>
</dbReference>
<protein>
    <recommendedName>
        <fullName evidence="2">Amidohydrolase-related domain-containing protein</fullName>
    </recommendedName>
</protein>
<dbReference type="PANTHER" id="PTHR21240:SF19">
    <property type="entry name" value="CATALYTIC_ HYDROLASE"/>
    <property type="match status" value="1"/>
</dbReference>
<dbReference type="InterPro" id="IPR032465">
    <property type="entry name" value="ACMSD"/>
</dbReference>
<feature type="domain" description="Amidohydrolase-related" evidence="2">
    <location>
        <begin position="5"/>
        <end position="248"/>
    </location>
</feature>
<dbReference type="OrthoDB" id="9808095at2"/>
<dbReference type="GO" id="GO:0016831">
    <property type="term" value="F:carboxy-lyase activity"/>
    <property type="evidence" value="ECO:0007669"/>
    <property type="project" value="InterPro"/>
</dbReference>
<gene>
    <name evidence="3" type="ORF">BA177_03940</name>
</gene>
<evidence type="ECO:0000259" key="2">
    <source>
        <dbReference type="Pfam" id="PF04909"/>
    </source>
</evidence>
<dbReference type="RefSeq" id="WP_068613111.1">
    <property type="nucleotide sequence ID" value="NZ_CP016268.1"/>
</dbReference>
<evidence type="ECO:0000256" key="1">
    <source>
        <dbReference type="ARBA" id="ARBA00023239"/>
    </source>
</evidence>
<dbReference type="GO" id="GO:0016787">
    <property type="term" value="F:hydrolase activity"/>
    <property type="evidence" value="ECO:0007669"/>
    <property type="project" value="InterPro"/>
</dbReference>
<accession>A0A193LDB6</accession>
<dbReference type="CDD" id="cd01292">
    <property type="entry name" value="metallo-dependent_hydrolases"/>
    <property type="match status" value="1"/>
</dbReference>
<reference evidence="3 4" key="1">
    <citation type="submission" date="2016-06" db="EMBL/GenBank/DDBJ databases">
        <title>Complete genome sequence of a deep-branching marine Gamma Proteobacterium Woeseia oceani type strain XK5.</title>
        <authorList>
            <person name="Mu D."/>
            <person name="Du Z."/>
        </authorList>
    </citation>
    <scope>NUCLEOTIDE SEQUENCE [LARGE SCALE GENOMIC DNA]</scope>
    <source>
        <strain evidence="3 4">XK5</strain>
    </source>
</reference>
<sequence>MRIACDVHVHLWDANDREHIDESFIKELRDVSGRDGTLNVDLQQFSNHYANVDKVVVFGGMARHTGLHVPNQFIHDFVQSSDIGGKLIPFVGIDPYDDNYMDEFERAVDDWGFRGVKLMPMYANFDPRDELLAPLYEACERRGLPILIHMGTTFCRCAPLNFAEPMMLEPVALKYPDLKMIVAHMGHPFENQTVVLIRKQPNIYSDLSALHYRPWQLFNSMMLAQEYGVTHKLLFGTDYPFTMPDESMVKLREIMRFSFGAGSNMPHLNPAWMEDVFARDTVSLLGLV</sequence>
<dbReference type="Gene3D" id="3.20.20.140">
    <property type="entry name" value="Metal-dependent hydrolases"/>
    <property type="match status" value="1"/>
</dbReference>
<proteinExistence type="predicted"/>
<dbReference type="KEGG" id="woc:BA177_03940"/>
<dbReference type="PANTHER" id="PTHR21240">
    <property type="entry name" value="2-AMINO-3-CARBOXYLMUCONATE-6-SEMIALDEHYDE DECARBOXYLASE"/>
    <property type="match status" value="1"/>
</dbReference>
<dbReference type="EMBL" id="CP016268">
    <property type="protein sequence ID" value="ANO50473.1"/>
    <property type="molecule type" value="Genomic_DNA"/>
</dbReference>
<evidence type="ECO:0000313" key="3">
    <source>
        <dbReference type="EMBL" id="ANO50473.1"/>
    </source>
</evidence>
<dbReference type="STRING" id="1548547.BA177_03940"/>
<keyword evidence="1" id="KW-0456">Lyase</keyword>
<keyword evidence="4" id="KW-1185">Reference proteome</keyword>
<dbReference type="AlphaFoldDB" id="A0A193LDB6"/>
<dbReference type="Pfam" id="PF04909">
    <property type="entry name" value="Amidohydro_2"/>
    <property type="match status" value="1"/>
</dbReference>
<evidence type="ECO:0000313" key="4">
    <source>
        <dbReference type="Proteomes" id="UP000092695"/>
    </source>
</evidence>
<organism evidence="3 4">
    <name type="scientific">Woeseia oceani</name>
    <dbReference type="NCBI Taxonomy" id="1548547"/>
    <lineage>
        <taxon>Bacteria</taxon>
        <taxon>Pseudomonadati</taxon>
        <taxon>Pseudomonadota</taxon>
        <taxon>Gammaproteobacteria</taxon>
        <taxon>Woeseiales</taxon>
        <taxon>Woeseiaceae</taxon>
        <taxon>Woeseia</taxon>
    </lineage>
</organism>
<dbReference type="InterPro" id="IPR006680">
    <property type="entry name" value="Amidohydro-rel"/>
</dbReference>
<dbReference type="Proteomes" id="UP000092695">
    <property type="component" value="Chromosome"/>
</dbReference>
<dbReference type="InterPro" id="IPR032466">
    <property type="entry name" value="Metal_Hydrolase"/>
</dbReference>
<name>A0A193LDB6_9GAMM</name>